<dbReference type="InterPro" id="IPR009081">
    <property type="entry name" value="PP-bd_ACP"/>
</dbReference>
<dbReference type="SUPFAM" id="SSF47336">
    <property type="entry name" value="ACP-like"/>
    <property type="match status" value="1"/>
</dbReference>
<name>A0A428ZAT5_KIBAR</name>
<dbReference type="Proteomes" id="UP000287547">
    <property type="component" value="Unassembled WGS sequence"/>
</dbReference>
<dbReference type="Pfam" id="PF00550">
    <property type="entry name" value="PP-binding"/>
    <property type="match status" value="1"/>
</dbReference>
<evidence type="ECO:0000313" key="2">
    <source>
        <dbReference type="EMBL" id="RSM85193.1"/>
    </source>
</evidence>
<dbReference type="InterPro" id="IPR036736">
    <property type="entry name" value="ACP-like_sf"/>
</dbReference>
<evidence type="ECO:0000313" key="3">
    <source>
        <dbReference type="Proteomes" id="UP000287547"/>
    </source>
</evidence>
<organism evidence="2 3">
    <name type="scientific">Kibdelosporangium aridum</name>
    <dbReference type="NCBI Taxonomy" id="2030"/>
    <lineage>
        <taxon>Bacteria</taxon>
        <taxon>Bacillati</taxon>
        <taxon>Actinomycetota</taxon>
        <taxon>Actinomycetes</taxon>
        <taxon>Pseudonocardiales</taxon>
        <taxon>Pseudonocardiaceae</taxon>
        <taxon>Kibdelosporangium</taxon>
    </lineage>
</organism>
<comment type="caution">
    <text evidence="2">The sequence shown here is derived from an EMBL/GenBank/DDBJ whole genome shotgun (WGS) entry which is preliminary data.</text>
</comment>
<dbReference type="AlphaFoldDB" id="A0A428ZAT5"/>
<dbReference type="Gene3D" id="1.10.1200.10">
    <property type="entry name" value="ACP-like"/>
    <property type="match status" value="1"/>
</dbReference>
<dbReference type="RefSeq" id="WP_037267560.1">
    <property type="nucleotide sequence ID" value="NZ_QHKI01000013.1"/>
</dbReference>
<sequence length="77" mass="8205">MTPLQAREAVAAALAAVAPDADLGQISDDEDMRTAFELDSIDFQAFAARLAERTGEPIAEDEYIQLSTVSGCVKFLG</sequence>
<accession>A0A428ZAT5</accession>
<dbReference type="EMBL" id="QHKI01000013">
    <property type="protein sequence ID" value="RSM85193.1"/>
    <property type="molecule type" value="Genomic_DNA"/>
</dbReference>
<evidence type="ECO:0000259" key="1">
    <source>
        <dbReference type="Pfam" id="PF00550"/>
    </source>
</evidence>
<protein>
    <submittedName>
        <fullName evidence="2">Acyl carrier protein</fullName>
    </submittedName>
</protein>
<feature type="domain" description="Carrier" evidence="1">
    <location>
        <begin position="10"/>
        <end position="75"/>
    </location>
</feature>
<dbReference type="OrthoDB" id="9810922at2"/>
<reference evidence="2 3" key="1">
    <citation type="submission" date="2018-05" db="EMBL/GenBank/DDBJ databases">
        <title>Evolution of GPA BGCs.</title>
        <authorList>
            <person name="Waglechner N."/>
            <person name="Wright G.D."/>
        </authorList>
    </citation>
    <scope>NUCLEOTIDE SEQUENCE [LARGE SCALE GENOMIC DNA]</scope>
    <source>
        <strain evidence="2 3">A82846</strain>
    </source>
</reference>
<proteinExistence type="predicted"/>
<gene>
    <name evidence="2" type="ORF">DMH04_18000</name>
</gene>